<dbReference type="InterPro" id="IPR002018">
    <property type="entry name" value="CarbesteraseB"/>
</dbReference>
<evidence type="ECO:0000256" key="4">
    <source>
        <dbReference type="ARBA" id="ARBA00023157"/>
    </source>
</evidence>
<evidence type="ECO:0000256" key="1">
    <source>
        <dbReference type="ARBA" id="ARBA00005964"/>
    </source>
</evidence>
<comment type="similarity">
    <text evidence="1 6">Belongs to the type-B carboxylesterase/lipase family.</text>
</comment>
<dbReference type="AlphaFoldDB" id="A0A9R0EDV9"/>
<evidence type="ECO:0000256" key="2">
    <source>
        <dbReference type="ARBA" id="ARBA00022487"/>
    </source>
</evidence>
<evidence type="ECO:0000259" key="7">
    <source>
        <dbReference type="Pfam" id="PF00135"/>
    </source>
</evidence>
<evidence type="ECO:0000313" key="9">
    <source>
        <dbReference type="RefSeq" id="XP_050563388.1"/>
    </source>
</evidence>
<dbReference type="InterPro" id="IPR050309">
    <property type="entry name" value="Type-B_Carboxylest/Lipase"/>
</dbReference>
<keyword evidence="8" id="KW-1185">Reference proteome</keyword>
<dbReference type="OrthoDB" id="19653at2759"/>
<keyword evidence="2" id="KW-0719">Serine esterase</keyword>
<dbReference type="PANTHER" id="PTHR11559">
    <property type="entry name" value="CARBOXYLESTERASE"/>
    <property type="match status" value="1"/>
</dbReference>
<proteinExistence type="inferred from homology"/>
<evidence type="ECO:0000256" key="5">
    <source>
        <dbReference type="ARBA" id="ARBA00023180"/>
    </source>
</evidence>
<accession>A0A9R0EDV9</accession>
<feature type="chain" id="PRO_5040538907" description="Carboxylic ester hydrolase" evidence="6">
    <location>
        <begin position="25"/>
        <end position="569"/>
    </location>
</feature>
<evidence type="ECO:0000313" key="8">
    <source>
        <dbReference type="Proteomes" id="UP000829999"/>
    </source>
</evidence>
<dbReference type="InterPro" id="IPR019826">
    <property type="entry name" value="Carboxylesterase_B_AS"/>
</dbReference>
<sequence>MPGSASHIAAISIIIIIILPRCTLVNISVGTMVQVRVSDGVLEGEQVQNEFGGSFYRFRGIPYAQPPLGDLRFKAPQPIKPWQGVRQAKQFGPVCYQFNPTNPGLSNMSEDCLYVNVYTPDVKPQTPLPVMVWIHGGGYVWGSGNDDLYGPEFLIRHNVVLVTFNYRLEVLGFLCLDTADVPGNAGMKDQVAALRWVKRNIANFGGNPDNITIFGESAGAGSVSHHLISPMSKGLFNRAIPQSGATTCFWATAFEPKEKAILLAKQLGFHSEDEKELYEFFKKQPCENLVNLKLQVTTSQKSYEIHFSIANEKDFGQERFFYGDYVDAMKNNLQEGVDIMTGYTKDECTISISIGGPLEDILAKAQRYREFFAPKLIQNYGTITDQLEAARKLQKFYFKNERVSKDNIDTLMKYISVDMFVHGVMLAAKFYSRKNKVYFYKFNCYSERNVFTDAFCVGHLNEGREVVSHADDLAYLFPVKLFTQKVDKTSDTFKLIDRVTKLWTNFAKYGNPTPDDSLGVKWLPYTLAAQDYMDIGDKLIPGNSPDQEELDFWESIFQQYLPKFSMLNK</sequence>
<dbReference type="PROSITE" id="PS00122">
    <property type="entry name" value="CARBOXYLESTERASE_B_1"/>
    <property type="match status" value="1"/>
</dbReference>
<evidence type="ECO:0000256" key="3">
    <source>
        <dbReference type="ARBA" id="ARBA00022801"/>
    </source>
</evidence>
<dbReference type="GeneID" id="118276230"/>
<keyword evidence="5" id="KW-0325">Glycoprotein</keyword>
<reference evidence="9" key="1">
    <citation type="submission" date="2025-08" db="UniProtKB">
        <authorList>
            <consortium name="RefSeq"/>
        </authorList>
    </citation>
    <scope>IDENTIFICATION</scope>
    <source>
        <tissue evidence="9">Whole larval tissue</tissue>
    </source>
</reference>
<dbReference type="Proteomes" id="UP000829999">
    <property type="component" value="Chromosome 31"/>
</dbReference>
<keyword evidence="6" id="KW-0732">Signal</keyword>
<dbReference type="InterPro" id="IPR029058">
    <property type="entry name" value="AB_hydrolase_fold"/>
</dbReference>
<dbReference type="GO" id="GO:0052689">
    <property type="term" value="F:carboxylic ester hydrolase activity"/>
    <property type="evidence" value="ECO:0007669"/>
    <property type="project" value="UniProtKB-KW"/>
</dbReference>
<dbReference type="InterPro" id="IPR019819">
    <property type="entry name" value="Carboxylesterase_B_CS"/>
</dbReference>
<organism evidence="8 9">
    <name type="scientific">Spodoptera frugiperda</name>
    <name type="common">Fall armyworm</name>
    <dbReference type="NCBI Taxonomy" id="7108"/>
    <lineage>
        <taxon>Eukaryota</taxon>
        <taxon>Metazoa</taxon>
        <taxon>Ecdysozoa</taxon>
        <taxon>Arthropoda</taxon>
        <taxon>Hexapoda</taxon>
        <taxon>Insecta</taxon>
        <taxon>Pterygota</taxon>
        <taxon>Neoptera</taxon>
        <taxon>Endopterygota</taxon>
        <taxon>Lepidoptera</taxon>
        <taxon>Glossata</taxon>
        <taxon>Ditrysia</taxon>
        <taxon>Noctuoidea</taxon>
        <taxon>Noctuidae</taxon>
        <taxon>Amphipyrinae</taxon>
        <taxon>Spodoptera</taxon>
    </lineage>
</organism>
<feature type="domain" description="Carboxylesterase type B" evidence="7">
    <location>
        <begin position="34"/>
        <end position="553"/>
    </location>
</feature>
<feature type="signal peptide" evidence="6">
    <location>
        <begin position="1"/>
        <end position="24"/>
    </location>
</feature>
<keyword evidence="4" id="KW-1015">Disulfide bond</keyword>
<gene>
    <name evidence="9" type="primary">LOC118276230</name>
</gene>
<name>A0A9R0EDV9_SPOFR</name>
<dbReference type="RefSeq" id="XP_050563388.1">
    <property type="nucleotide sequence ID" value="XM_050707431.1"/>
</dbReference>
<dbReference type="Pfam" id="PF00135">
    <property type="entry name" value="COesterase"/>
    <property type="match status" value="1"/>
</dbReference>
<dbReference type="PROSITE" id="PS00941">
    <property type="entry name" value="CARBOXYLESTERASE_B_2"/>
    <property type="match status" value="1"/>
</dbReference>
<dbReference type="SUPFAM" id="SSF53474">
    <property type="entry name" value="alpha/beta-Hydrolases"/>
    <property type="match status" value="1"/>
</dbReference>
<dbReference type="EC" id="3.1.1.-" evidence="6"/>
<protein>
    <recommendedName>
        <fullName evidence="6">Carboxylic ester hydrolase</fullName>
        <ecNumber evidence="6">3.1.1.-</ecNumber>
    </recommendedName>
</protein>
<keyword evidence="3 6" id="KW-0378">Hydrolase</keyword>
<dbReference type="Gene3D" id="3.40.50.1820">
    <property type="entry name" value="alpha/beta hydrolase"/>
    <property type="match status" value="1"/>
</dbReference>
<evidence type="ECO:0000256" key="6">
    <source>
        <dbReference type="RuleBase" id="RU361235"/>
    </source>
</evidence>